<dbReference type="SUPFAM" id="SSF51621">
    <property type="entry name" value="Phosphoenolpyruvate/pyruvate domain"/>
    <property type="match status" value="1"/>
</dbReference>
<dbReference type="NCBIfam" id="NF011645">
    <property type="entry name" value="PRK15063.1"/>
    <property type="match status" value="1"/>
</dbReference>
<comment type="catalytic activity">
    <reaction evidence="3">
        <text>D-threo-isocitrate = glyoxylate + succinate</text>
        <dbReference type="Rhea" id="RHEA:13245"/>
        <dbReference type="ChEBI" id="CHEBI:15562"/>
        <dbReference type="ChEBI" id="CHEBI:30031"/>
        <dbReference type="ChEBI" id="CHEBI:36655"/>
        <dbReference type="EC" id="4.1.3.1"/>
    </reaction>
</comment>
<dbReference type="InterPro" id="IPR015813">
    <property type="entry name" value="Pyrv/PenolPyrv_kinase-like_dom"/>
</dbReference>
<dbReference type="GO" id="GO:0004451">
    <property type="term" value="F:isocitrate lyase activity"/>
    <property type="evidence" value="ECO:0007669"/>
    <property type="project" value="UniProtKB-EC"/>
</dbReference>
<reference evidence="6" key="1">
    <citation type="journal article" date="2019" name="Int. J. Syst. Evol. Microbiol.">
        <title>The Global Catalogue of Microorganisms (GCM) 10K type strain sequencing project: providing services to taxonomists for standard genome sequencing and annotation.</title>
        <authorList>
            <consortium name="The Broad Institute Genomics Platform"/>
            <consortium name="The Broad Institute Genome Sequencing Center for Infectious Disease"/>
            <person name="Wu L."/>
            <person name="Ma J."/>
        </authorList>
    </citation>
    <scope>NUCLEOTIDE SEQUENCE [LARGE SCALE GENOMIC DNA]</scope>
    <source>
        <strain evidence="6">CCUG 43304</strain>
    </source>
</reference>
<dbReference type="PANTHER" id="PTHR21631">
    <property type="entry name" value="ISOCITRATE LYASE/MALATE SYNTHASE"/>
    <property type="match status" value="1"/>
</dbReference>
<gene>
    <name evidence="5" type="primary">aceA</name>
    <name evidence="5" type="ORF">ACFQB0_00290</name>
</gene>
<dbReference type="PANTHER" id="PTHR21631:SF3">
    <property type="entry name" value="BIFUNCTIONAL GLYOXYLATE CYCLE PROTEIN"/>
    <property type="match status" value="1"/>
</dbReference>
<sequence>MSTTPRPGDQTQTATELELEWAADPRWEGVRRDYTAEDVVALRGPVREEHTLARRGAEKLWEELENSGTPHDPHWVAALGALTGNQAVQQVRAGLKAIYLSGWQVAADANLSGQTYPDQSLYPANSVPAVVRRINNALLRAAQIEHFEHCPESAEGVSAAVSTGSTGGDDSVGWRDVSDELDWMAPIVADAEAGFGGPLNAYELMASMIEAGAAGVHWEDQLASEKKCGHMGGKVLVPTGQHIRTLNAARLAADVAGVTTIVIARTDSLAATLITSDHDERDRPFVTGERTADGFYTVQNGIDPVIARGLAYAPYADLLWVESAEPDIELARRFAERIHQDFPGKRLAYNCSPSFNWKRHHDDDQIARFQRELASMGYAFQFITLAGFHSLNHSMFTLAQDYNERHMSAYVELQEAEFASESRGYTATRHQREVGTGYFDRIAAALNPDSATLALVGSTEAEQF</sequence>
<evidence type="ECO:0000256" key="2">
    <source>
        <dbReference type="ARBA" id="ARBA00023239"/>
    </source>
</evidence>
<dbReference type="Pfam" id="PF00463">
    <property type="entry name" value="ICL"/>
    <property type="match status" value="2"/>
</dbReference>
<evidence type="ECO:0000256" key="1">
    <source>
        <dbReference type="ARBA" id="ARBA00012909"/>
    </source>
</evidence>
<keyword evidence="2 5" id="KW-0456">Lyase</keyword>
<proteinExistence type="predicted"/>
<comment type="caution">
    <text evidence="5">The sequence shown here is derived from an EMBL/GenBank/DDBJ whole genome shotgun (WGS) entry which is preliminary data.</text>
</comment>
<dbReference type="RefSeq" id="WP_386726104.1">
    <property type="nucleotide sequence ID" value="NZ_JBHSTP010000001.1"/>
</dbReference>
<dbReference type="CDD" id="cd00377">
    <property type="entry name" value="ICL_PEPM"/>
    <property type="match status" value="1"/>
</dbReference>
<dbReference type="Proteomes" id="UP001596306">
    <property type="component" value="Unassembled WGS sequence"/>
</dbReference>
<protein>
    <recommendedName>
        <fullName evidence="1 4">Isocitrate lyase</fullName>
        <ecNumber evidence="1 4">4.1.3.1</ecNumber>
    </recommendedName>
</protein>
<evidence type="ECO:0000313" key="5">
    <source>
        <dbReference type="EMBL" id="MFC6354552.1"/>
    </source>
</evidence>
<dbReference type="InterPro" id="IPR040442">
    <property type="entry name" value="Pyrv_kinase-like_dom_sf"/>
</dbReference>
<dbReference type="Gene3D" id="3.20.20.60">
    <property type="entry name" value="Phosphoenolpyruvate-binding domains"/>
    <property type="match status" value="1"/>
</dbReference>
<dbReference type="InterPro" id="IPR039556">
    <property type="entry name" value="ICL/PEPM"/>
</dbReference>
<evidence type="ECO:0000313" key="6">
    <source>
        <dbReference type="Proteomes" id="UP001596306"/>
    </source>
</evidence>
<dbReference type="PROSITE" id="PS00161">
    <property type="entry name" value="ISOCITRATE_LYASE"/>
    <property type="match status" value="1"/>
</dbReference>
<keyword evidence="6" id="KW-1185">Reference proteome</keyword>
<organism evidence="5 6">
    <name type="scientific">Luethyella okanaganae</name>
    <dbReference type="NCBI Taxonomy" id="69372"/>
    <lineage>
        <taxon>Bacteria</taxon>
        <taxon>Bacillati</taxon>
        <taxon>Actinomycetota</taxon>
        <taxon>Actinomycetes</taxon>
        <taxon>Micrococcales</taxon>
        <taxon>Microbacteriaceae</taxon>
        <taxon>Luethyella</taxon>
    </lineage>
</organism>
<dbReference type="EC" id="4.1.3.1" evidence="1 4"/>
<evidence type="ECO:0000256" key="3">
    <source>
        <dbReference type="ARBA" id="ARBA00023531"/>
    </source>
</evidence>
<dbReference type="NCBIfam" id="TIGR01346">
    <property type="entry name" value="isocit_lyase"/>
    <property type="match status" value="1"/>
</dbReference>
<accession>A0ABW1VAV3</accession>
<evidence type="ECO:0000256" key="4">
    <source>
        <dbReference type="NCBIfam" id="TIGR01346"/>
    </source>
</evidence>
<dbReference type="InterPro" id="IPR006254">
    <property type="entry name" value="Isocitrate_lyase"/>
</dbReference>
<name>A0ABW1VAV3_9MICO</name>
<dbReference type="PIRSF" id="PIRSF001362">
    <property type="entry name" value="Isocit_lyase"/>
    <property type="match status" value="1"/>
</dbReference>
<dbReference type="InterPro" id="IPR018523">
    <property type="entry name" value="Isocitrate_lyase_ph_CS"/>
</dbReference>
<dbReference type="EMBL" id="JBHSTP010000001">
    <property type="protein sequence ID" value="MFC6354552.1"/>
    <property type="molecule type" value="Genomic_DNA"/>
</dbReference>